<dbReference type="InterPro" id="IPR012340">
    <property type="entry name" value="NA-bd_OB-fold"/>
</dbReference>
<evidence type="ECO:0000256" key="7">
    <source>
        <dbReference type="HAMAP-Rule" id="MF_00044"/>
    </source>
</evidence>
<name>A0A2I7N655_9NEIS</name>
<dbReference type="GO" id="GO:0005737">
    <property type="term" value="C:cytoplasm"/>
    <property type="evidence" value="ECO:0007669"/>
    <property type="project" value="UniProtKB-SubCell"/>
</dbReference>
<dbReference type="SUPFAM" id="SSF55681">
    <property type="entry name" value="Class II aaRS and biotin synthetases"/>
    <property type="match status" value="1"/>
</dbReference>
<dbReference type="SUPFAM" id="SSF55261">
    <property type="entry name" value="GAD domain-like"/>
    <property type="match status" value="1"/>
</dbReference>
<dbReference type="PRINTS" id="PR01042">
    <property type="entry name" value="TRNASYNTHASP"/>
</dbReference>
<keyword evidence="6 7" id="KW-0030">Aminoacyl-tRNA synthetase</keyword>
<keyword evidence="7" id="KW-0963">Cytoplasm</keyword>
<feature type="binding site" evidence="7">
    <location>
        <position position="216"/>
    </location>
    <ligand>
        <name>L-aspartate</name>
        <dbReference type="ChEBI" id="CHEBI:29991"/>
    </ligand>
</feature>
<evidence type="ECO:0000313" key="10">
    <source>
        <dbReference type="Proteomes" id="UP000236655"/>
    </source>
</evidence>
<feature type="domain" description="Aminoacyl-transfer RNA synthetases class-II family profile" evidence="8">
    <location>
        <begin position="137"/>
        <end position="556"/>
    </location>
</feature>
<feature type="binding site" evidence="7">
    <location>
        <position position="483"/>
    </location>
    <ligand>
        <name>ATP</name>
        <dbReference type="ChEBI" id="CHEBI:30616"/>
    </ligand>
</feature>
<dbReference type="GO" id="GO:0003676">
    <property type="term" value="F:nucleic acid binding"/>
    <property type="evidence" value="ECO:0007669"/>
    <property type="project" value="InterPro"/>
</dbReference>
<dbReference type="CDD" id="cd04317">
    <property type="entry name" value="EcAspRS_like_N"/>
    <property type="match status" value="1"/>
</dbReference>
<dbReference type="GO" id="GO:0006422">
    <property type="term" value="P:aspartyl-tRNA aminoacylation"/>
    <property type="evidence" value="ECO:0007669"/>
    <property type="project" value="UniProtKB-UniRule"/>
</dbReference>
<dbReference type="Gene3D" id="2.40.50.140">
    <property type="entry name" value="Nucleic acid-binding proteins"/>
    <property type="match status" value="1"/>
</dbReference>
<keyword evidence="5 7" id="KW-0648">Protein biosynthesis</keyword>
<dbReference type="OrthoDB" id="9802326at2"/>
<dbReference type="EMBL" id="CP024847">
    <property type="protein sequence ID" value="AUR51946.1"/>
    <property type="molecule type" value="Genomic_DNA"/>
</dbReference>
<dbReference type="AlphaFoldDB" id="A0A2I7N655"/>
<dbReference type="PROSITE" id="PS50862">
    <property type="entry name" value="AA_TRNA_LIGASE_II"/>
    <property type="match status" value="1"/>
</dbReference>
<evidence type="ECO:0000256" key="3">
    <source>
        <dbReference type="ARBA" id="ARBA00022741"/>
    </source>
</evidence>
<evidence type="ECO:0000256" key="5">
    <source>
        <dbReference type="ARBA" id="ARBA00022917"/>
    </source>
</evidence>
<feature type="region of interest" description="Aspartate" evidence="7">
    <location>
        <begin position="194"/>
        <end position="197"/>
    </location>
</feature>
<keyword evidence="3 7" id="KW-0547">Nucleotide-binding</keyword>
<sequence>MQRTNYCGFITEAYLNQDVTIKGWVHRRRDLGGLIFIDLRDREGLVQVVAEPDASCFNIANELKHEYVVEISGNVRSRPNPNNELNTGKIEIVATTIKILNTAKPTPILVDDNNVSEVNRLTHRIIDLRSQKMQHNIRLRAKLTYSIRKFYDENGFLDIETPFLTLSTPGGARDFLVPSRMNKGKFYALPQSPQVFKQLFMVSGFDRYYQIVRCFRDEELRADRQPEFTQVDIETSFLSEEEIREINEKMIIQVFKEVMNVDLPKLPVMTYADAMYYYGVDKPDLRLEDFKFIDLTAQLKDCGFKVFNDAAKRGDGRIVALKLPASVTLSRKEIDELTQFVAKYGAKGLAYIKVNDVSKLSEEGLQSPIVKFLSADDLKTIIETTGASSGEILLFGADKAKVVNESMGALRLKLGHEKGLAKGEWKPLWVIDFPMFEYDEGVGKYMPAHHAFTAPKDEHVELLTTEPEKCLAKAYDMVLNGWEIGGGSVRIHNAEVQTKVFKAMNLTDEEARQKFGYLLDNLQFGAPPHGGIAFGLDRIATIMCKADSIRDVIALPKTTTGQCLLTNAPNTVEEGQLQEAGIALLAN</sequence>
<evidence type="ECO:0000259" key="8">
    <source>
        <dbReference type="PROSITE" id="PS50862"/>
    </source>
</evidence>
<dbReference type="CDD" id="cd00777">
    <property type="entry name" value="AspRS_core"/>
    <property type="match status" value="1"/>
</dbReference>
<dbReference type="RefSeq" id="WP_102951242.1">
    <property type="nucleotide sequence ID" value="NZ_CP024847.1"/>
</dbReference>
<dbReference type="EC" id="6.1.1.12" evidence="7"/>
<dbReference type="InterPro" id="IPR029351">
    <property type="entry name" value="GAD_dom"/>
</dbReference>
<dbReference type="Pfam" id="PF00152">
    <property type="entry name" value="tRNA-synt_2"/>
    <property type="match status" value="1"/>
</dbReference>
<proteinExistence type="inferred from homology"/>
<keyword evidence="10" id="KW-1185">Reference proteome</keyword>
<feature type="binding site" evidence="7">
    <location>
        <position position="449"/>
    </location>
    <ligand>
        <name>L-aspartate</name>
        <dbReference type="ChEBI" id="CHEBI:29991"/>
    </ligand>
</feature>
<gene>
    <name evidence="7" type="primary">aspS</name>
    <name evidence="9" type="ORF">CUN60_06430</name>
</gene>
<dbReference type="GO" id="GO:0005524">
    <property type="term" value="F:ATP binding"/>
    <property type="evidence" value="ECO:0007669"/>
    <property type="project" value="UniProtKB-UniRule"/>
</dbReference>
<dbReference type="Pfam" id="PF02938">
    <property type="entry name" value="GAD"/>
    <property type="match status" value="1"/>
</dbReference>
<feature type="binding site" evidence="7">
    <location>
        <position position="490"/>
    </location>
    <ligand>
        <name>L-aspartate</name>
        <dbReference type="ChEBI" id="CHEBI:29991"/>
    </ligand>
</feature>
<reference evidence="10" key="1">
    <citation type="submission" date="2017-11" db="EMBL/GenBank/DDBJ databases">
        <authorList>
            <person name="Chan K.G."/>
            <person name="Lee L.S."/>
        </authorList>
    </citation>
    <scope>NUCLEOTIDE SEQUENCE [LARGE SCALE GENOMIC DNA]</scope>
    <source>
        <strain evidence="10">DSM 100970</strain>
    </source>
</reference>
<protein>
    <recommendedName>
        <fullName evidence="7">Aspartate--tRNA ligase</fullName>
        <ecNumber evidence="7">6.1.1.12</ecNumber>
    </recommendedName>
    <alternativeName>
        <fullName evidence="7">Aspartyl-tRNA synthetase</fullName>
        <shortName evidence="7">AspRS</shortName>
    </alternativeName>
</protein>
<evidence type="ECO:0000256" key="4">
    <source>
        <dbReference type="ARBA" id="ARBA00022840"/>
    </source>
</evidence>
<dbReference type="InterPro" id="IPR006195">
    <property type="entry name" value="aa-tRNA-synth_II"/>
</dbReference>
<evidence type="ECO:0000313" key="9">
    <source>
        <dbReference type="EMBL" id="AUR51946.1"/>
    </source>
</evidence>
<dbReference type="InterPro" id="IPR004365">
    <property type="entry name" value="NA-bd_OB_tRNA"/>
</dbReference>
<dbReference type="Gene3D" id="3.30.1360.30">
    <property type="entry name" value="GAD-like domain"/>
    <property type="match status" value="1"/>
</dbReference>
<comment type="subcellular location">
    <subcellularLocation>
        <location evidence="7">Cytoplasm</location>
    </subcellularLocation>
</comment>
<comment type="function">
    <text evidence="7">Catalyzes the attachment of L-aspartate to tRNA(Asp) in a two-step reaction: L-aspartate is first activated by ATP to form Asp-AMP and then transferred to the acceptor end of tRNA(Asp).</text>
</comment>
<evidence type="ECO:0000256" key="2">
    <source>
        <dbReference type="ARBA" id="ARBA00022598"/>
    </source>
</evidence>
<keyword evidence="2 7" id="KW-0436">Ligase</keyword>
<dbReference type="Proteomes" id="UP000236655">
    <property type="component" value="Chromosome"/>
</dbReference>
<organism evidence="9 10">
    <name type="scientific">Aquella oligotrophica</name>
    <dbReference type="NCBI Taxonomy" id="2067065"/>
    <lineage>
        <taxon>Bacteria</taxon>
        <taxon>Pseudomonadati</taxon>
        <taxon>Pseudomonadota</taxon>
        <taxon>Betaproteobacteria</taxon>
        <taxon>Neisseriales</taxon>
        <taxon>Neisseriaceae</taxon>
        <taxon>Aquella</taxon>
    </lineage>
</organism>
<feature type="binding site" evidence="7">
    <location>
        <position position="225"/>
    </location>
    <ligand>
        <name>ATP</name>
        <dbReference type="ChEBI" id="CHEBI:30616"/>
    </ligand>
</feature>
<dbReference type="InterPro" id="IPR004524">
    <property type="entry name" value="Asp-tRNA-ligase_1"/>
</dbReference>
<dbReference type="NCBIfam" id="NF001750">
    <property type="entry name" value="PRK00476.1"/>
    <property type="match status" value="1"/>
</dbReference>
<feature type="binding site" evidence="7">
    <location>
        <begin position="216"/>
        <end position="218"/>
    </location>
    <ligand>
        <name>ATP</name>
        <dbReference type="ChEBI" id="CHEBI:30616"/>
    </ligand>
</feature>
<dbReference type="Pfam" id="PF01336">
    <property type="entry name" value="tRNA_anti-codon"/>
    <property type="match status" value="1"/>
</dbReference>
<dbReference type="GO" id="GO:0004815">
    <property type="term" value="F:aspartate-tRNA ligase activity"/>
    <property type="evidence" value="ECO:0007669"/>
    <property type="project" value="UniProtKB-UniRule"/>
</dbReference>
<dbReference type="SUPFAM" id="SSF50249">
    <property type="entry name" value="Nucleic acid-binding proteins"/>
    <property type="match status" value="1"/>
</dbReference>
<dbReference type="PANTHER" id="PTHR22594:SF5">
    <property type="entry name" value="ASPARTATE--TRNA LIGASE, MITOCHONDRIAL"/>
    <property type="match status" value="1"/>
</dbReference>
<evidence type="ECO:0000256" key="6">
    <source>
        <dbReference type="ARBA" id="ARBA00023146"/>
    </source>
</evidence>
<dbReference type="InterPro" id="IPR047090">
    <property type="entry name" value="AspRS_core"/>
</dbReference>
<dbReference type="InterPro" id="IPR004364">
    <property type="entry name" value="Aa-tRNA-synt_II"/>
</dbReference>
<comment type="subunit">
    <text evidence="7">Homodimer.</text>
</comment>
<comment type="similarity">
    <text evidence="1 7">Belongs to the class-II aminoacyl-tRNA synthetase family. Type 1 subfamily.</text>
</comment>
<dbReference type="HAMAP" id="MF_00044">
    <property type="entry name" value="Asp_tRNA_synth_type1"/>
    <property type="match status" value="1"/>
</dbReference>
<dbReference type="InterPro" id="IPR045864">
    <property type="entry name" value="aa-tRNA-synth_II/BPL/LPL"/>
</dbReference>
<comment type="catalytic activity">
    <reaction evidence="7">
        <text>tRNA(Asp) + L-aspartate + ATP = L-aspartyl-tRNA(Asp) + AMP + diphosphate</text>
        <dbReference type="Rhea" id="RHEA:19649"/>
        <dbReference type="Rhea" id="RHEA-COMP:9660"/>
        <dbReference type="Rhea" id="RHEA-COMP:9678"/>
        <dbReference type="ChEBI" id="CHEBI:29991"/>
        <dbReference type="ChEBI" id="CHEBI:30616"/>
        <dbReference type="ChEBI" id="CHEBI:33019"/>
        <dbReference type="ChEBI" id="CHEBI:78442"/>
        <dbReference type="ChEBI" id="CHEBI:78516"/>
        <dbReference type="ChEBI" id="CHEBI:456215"/>
        <dbReference type="EC" id="6.1.1.12"/>
    </reaction>
</comment>
<dbReference type="Gene3D" id="3.30.930.10">
    <property type="entry name" value="Bira Bifunctional Protein, Domain 2"/>
    <property type="match status" value="1"/>
</dbReference>
<dbReference type="InterPro" id="IPR004115">
    <property type="entry name" value="GAD-like_sf"/>
</dbReference>
<dbReference type="InterPro" id="IPR047089">
    <property type="entry name" value="Asp-tRNA-ligase_1_N"/>
</dbReference>
<dbReference type="NCBIfam" id="TIGR00459">
    <property type="entry name" value="aspS_bact"/>
    <property type="match status" value="1"/>
</dbReference>
<comment type="caution">
    <text evidence="7">Lacks conserved residue(s) required for the propagation of feature annotation.</text>
</comment>
<dbReference type="InterPro" id="IPR002312">
    <property type="entry name" value="Asp/Asn-tRNA-synth_IIb"/>
</dbReference>
<keyword evidence="4 7" id="KW-0067">ATP-binding</keyword>
<dbReference type="KEGG" id="nba:CUN60_06430"/>
<accession>A0A2I7N655</accession>
<evidence type="ECO:0000256" key="1">
    <source>
        <dbReference type="ARBA" id="ARBA00006303"/>
    </source>
</evidence>
<feature type="binding site" evidence="7">
    <location>
        <begin position="535"/>
        <end position="538"/>
    </location>
    <ligand>
        <name>ATP</name>
        <dbReference type="ChEBI" id="CHEBI:30616"/>
    </ligand>
</feature>
<dbReference type="PANTHER" id="PTHR22594">
    <property type="entry name" value="ASPARTYL/LYSYL-TRNA SYNTHETASE"/>
    <property type="match status" value="1"/>
</dbReference>